<accession>A0A0F4GKI8</accession>
<feature type="compositionally biased region" description="Basic and acidic residues" evidence="1">
    <location>
        <begin position="201"/>
        <end position="219"/>
    </location>
</feature>
<evidence type="ECO:0000313" key="2">
    <source>
        <dbReference type="EMBL" id="KJX97773.1"/>
    </source>
</evidence>
<proteinExistence type="predicted"/>
<evidence type="ECO:0000313" key="3">
    <source>
        <dbReference type="Proteomes" id="UP000033647"/>
    </source>
</evidence>
<comment type="caution">
    <text evidence="2">The sequence shown here is derived from an EMBL/GenBank/DDBJ whole genome shotgun (WGS) entry which is preliminary data.</text>
</comment>
<dbReference type="AlphaFoldDB" id="A0A0F4GKI8"/>
<keyword evidence="3" id="KW-1185">Reference proteome</keyword>
<sequence length="345" mass="38785">MIIPTTGLVAIGYTLRYGFALDDRGRVWRAKHGPEQNSYTKMVAAWNKTSPYRQQSNDRGGTCACPQLLASRLRLELCAQRLSGDTTKLHHFYHYTHSMGLRSVGIEKSTTNLHPIIASWLMTGIARVRRRKLAAGTFKKLPTSDVFSTVFSTVTTSELCCSNHAWCSETPSRPHGLGRSQWWCCSPLEAHGSHPATPRNDGGHRPFDETPRASLRDPRQTVSGRGMLAQVFEDNKYHDSIGVYLKIGDFHGGRAQSKCMIRDNGATFDSVMFNWVAHGFGFEELDDFGHCRVYVYSDSECTDAIHILDWANATHNLKQCYPLLPKDGKDVVGLRLEYRRGDASW</sequence>
<organism evidence="2 3">
    <name type="scientific">Zymoseptoria brevis</name>
    <dbReference type="NCBI Taxonomy" id="1047168"/>
    <lineage>
        <taxon>Eukaryota</taxon>
        <taxon>Fungi</taxon>
        <taxon>Dikarya</taxon>
        <taxon>Ascomycota</taxon>
        <taxon>Pezizomycotina</taxon>
        <taxon>Dothideomycetes</taxon>
        <taxon>Dothideomycetidae</taxon>
        <taxon>Mycosphaerellales</taxon>
        <taxon>Mycosphaerellaceae</taxon>
        <taxon>Zymoseptoria</taxon>
    </lineage>
</organism>
<dbReference type="EMBL" id="LAFY01000454">
    <property type="protein sequence ID" value="KJX97773.1"/>
    <property type="molecule type" value="Genomic_DNA"/>
</dbReference>
<name>A0A0F4GKI8_9PEZI</name>
<reference evidence="2 3" key="1">
    <citation type="submission" date="2015-03" db="EMBL/GenBank/DDBJ databases">
        <title>RNA-seq based gene annotation and comparative genomics of four Zymoseptoria species reveal species-specific pathogenicity related genes and transposable element activity.</title>
        <authorList>
            <person name="Grandaubert J."/>
            <person name="Bhattacharyya A."/>
            <person name="Stukenbrock E.H."/>
        </authorList>
    </citation>
    <scope>NUCLEOTIDE SEQUENCE [LARGE SCALE GENOMIC DNA]</scope>
    <source>
        <strain evidence="2 3">Zb18110</strain>
    </source>
</reference>
<protein>
    <submittedName>
        <fullName evidence="2">Uncharacterized protein</fullName>
    </submittedName>
</protein>
<feature type="region of interest" description="Disordered" evidence="1">
    <location>
        <begin position="194"/>
        <end position="220"/>
    </location>
</feature>
<evidence type="ECO:0000256" key="1">
    <source>
        <dbReference type="SAM" id="MobiDB-lite"/>
    </source>
</evidence>
<dbReference type="Proteomes" id="UP000033647">
    <property type="component" value="Unassembled WGS sequence"/>
</dbReference>
<gene>
    <name evidence="2" type="ORF">TI39_contig462g00012</name>
</gene>